<dbReference type="AlphaFoldDB" id="A0A0A0EIM0"/>
<dbReference type="InterPro" id="IPR026021">
    <property type="entry name" value="YdjA-like"/>
</dbReference>
<sequence length="192" mass="20884">MPSPMDALAALDARRSVPFMLLQEPGPDRATLLRILASAVRVPDHGRRVPFRFLSIRGEARRVFGERLAARHREADPAASESAIAKDLDRYLHAPVIVVLVARLGPDDKIPAQERLLSAGCAGFALLQAAQATGFRGCWLTGWAAYDRGVAALLGLDGDEHVIGFIHLGTPKRDVAERERPDPATLLAEWTP</sequence>
<dbReference type="eggNOG" id="COG0778">
    <property type="taxonomic scope" value="Bacteria"/>
</dbReference>
<dbReference type="Proteomes" id="UP000030017">
    <property type="component" value="Unassembled WGS sequence"/>
</dbReference>
<evidence type="ECO:0000259" key="9">
    <source>
        <dbReference type="Pfam" id="PF00881"/>
    </source>
</evidence>
<dbReference type="InterPro" id="IPR000415">
    <property type="entry name" value="Nitroreductase-like"/>
</dbReference>
<organism evidence="10 11">
    <name type="scientific">Lysobacter concretionis Ko07 = DSM 16239</name>
    <dbReference type="NCBI Taxonomy" id="1122185"/>
    <lineage>
        <taxon>Bacteria</taxon>
        <taxon>Pseudomonadati</taxon>
        <taxon>Pseudomonadota</taxon>
        <taxon>Gammaproteobacteria</taxon>
        <taxon>Lysobacterales</taxon>
        <taxon>Lysobacteraceae</taxon>
        <taxon>Novilysobacter</taxon>
    </lineage>
</organism>
<evidence type="ECO:0000256" key="2">
    <source>
        <dbReference type="ARBA" id="ARBA00022630"/>
    </source>
</evidence>
<dbReference type="PIRSF" id="PIRSF000232">
    <property type="entry name" value="YdjA"/>
    <property type="match status" value="1"/>
</dbReference>
<keyword evidence="11" id="KW-1185">Reference proteome</keyword>
<comment type="caution">
    <text evidence="10">The sequence shown here is derived from an EMBL/GenBank/DDBJ whole genome shotgun (WGS) entry which is preliminary data.</text>
</comment>
<dbReference type="PANTHER" id="PTHR43821:SF1">
    <property type="entry name" value="NAD(P)H NITROREDUCTASE YDJA-RELATED"/>
    <property type="match status" value="1"/>
</dbReference>
<dbReference type="GO" id="GO:0016491">
    <property type="term" value="F:oxidoreductase activity"/>
    <property type="evidence" value="ECO:0007669"/>
    <property type="project" value="UniProtKB-UniRule"/>
</dbReference>
<feature type="binding site" evidence="8">
    <location>
        <position position="45"/>
    </location>
    <ligand>
        <name>FMN</name>
        <dbReference type="ChEBI" id="CHEBI:58210"/>
        <note>ligand shared between dimeric partners</note>
    </ligand>
</feature>
<proteinExistence type="inferred from homology"/>
<keyword evidence="3 7" id="KW-0288">FMN</keyword>
<gene>
    <name evidence="10" type="ORF">N792_03065</name>
</gene>
<comment type="cofactor">
    <cofactor evidence="8">
        <name>FMN</name>
        <dbReference type="ChEBI" id="CHEBI:58210"/>
    </cofactor>
    <text evidence="8">Binds 1 FMN per subunit.</text>
</comment>
<evidence type="ECO:0000256" key="6">
    <source>
        <dbReference type="ARBA" id="ARBA00023027"/>
    </source>
</evidence>
<evidence type="ECO:0000256" key="7">
    <source>
        <dbReference type="PIRNR" id="PIRNR000232"/>
    </source>
</evidence>
<name>A0A0A0EIM0_9GAMM</name>
<keyword evidence="2 7" id="KW-0285">Flavoprotein</keyword>
<comment type="similarity">
    <text evidence="1 7">Belongs to the nitroreductase family.</text>
</comment>
<dbReference type="EC" id="1.-.-.-" evidence="7"/>
<evidence type="ECO:0000256" key="5">
    <source>
        <dbReference type="ARBA" id="ARBA00023002"/>
    </source>
</evidence>
<accession>A0A0A0EIM0</accession>
<keyword evidence="4 7" id="KW-0521">NADP</keyword>
<dbReference type="OrthoDB" id="9804207at2"/>
<dbReference type="PANTHER" id="PTHR43821">
    <property type="entry name" value="NAD(P)H NITROREDUCTASE YDJA-RELATED"/>
    <property type="match status" value="1"/>
</dbReference>
<evidence type="ECO:0000256" key="8">
    <source>
        <dbReference type="PIRSR" id="PIRSR000232-1"/>
    </source>
</evidence>
<keyword evidence="5 7" id="KW-0560">Oxidoreductase</keyword>
<protein>
    <recommendedName>
        <fullName evidence="7">Putative NAD(P)H nitroreductase</fullName>
        <ecNumber evidence="7">1.-.-.-</ecNumber>
    </recommendedName>
</protein>
<dbReference type="InterPro" id="IPR029479">
    <property type="entry name" value="Nitroreductase"/>
</dbReference>
<dbReference type="Pfam" id="PF00881">
    <property type="entry name" value="Nitroreductase"/>
    <property type="match status" value="1"/>
</dbReference>
<dbReference type="CDD" id="cd02135">
    <property type="entry name" value="YdjA-like"/>
    <property type="match status" value="1"/>
</dbReference>
<feature type="binding site" evidence="8">
    <location>
        <position position="41"/>
    </location>
    <ligand>
        <name>FMN</name>
        <dbReference type="ChEBI" id="CHEBI:58210"/>
        <note>ligand shared between dimeric partners</note>
    </ligand>
</feature>
<evidence type="ECO:0000256" key="1">
    <source>
        <dbReference type="ARBA" id="ARBA00007118"/>
    </source>
</evidence>
<feature type="domain" description="Nitroreductase" evidence="9">
    <location>
        <begin position="13"/>
        <end position="169"/>
    </location>
</feature>
<dbReference type="InterPro" id="IPR052530">
    <property type="entry name" value="NAD(P)H_nitroreductase"/>
</dbReference>
<evidence type="ECO:0000256" key="4">
    <source>
        <dbReference type="ARBA" id="ARBA00022857"/>
    </source>
</evidence>
<evidence type="ECO:0000313" key="11">
    <source>
        <dbReference type="Proteomes" id="UP000030017"/>
    </source>
</evidence>
<dbReference type="STRING" id="1122185.N792_03065"/>
<dbReference type="Gene3D" id="3.40.109.10">
    <property type="entry name" value="NADH Oxidase"/>
    <property type="match status" value="1"/>
</dbReference>
<feature type="binding site" description="in other chain" evidence="8">
    <location>
        <begin position="139"/>
        <end position="141"/>
    </location>
    <ligand>
        <name>FMN</name>
        <dbReference type="ChEBI" id="CHEBI:58210"/>
        <note>ligand shared between dimeric partners</note>
    </ligand>
</feature>
<dbReference type="SUPFAM" id="SSF55469">
    <property type="entry name" value="FMN-dependent nitroreductase-like"/>
    <property type="match status" value="1"/>
</dbReference>
<dbReference type="EMBL" id="AVPS01000011">
    <property type="protein sequence ID" value="KGM50796.1"/>
    <property type="molecule type" value="Genomic_DNA"/>
</dbReference>
<evidence type="ECO:0000256" key="3">
    <source>
        <dbReference type="ARBA" id="ARBA00022643"/>
    </source>
</evidence>
<keyword evidence="6 7" id="KW-0520">NAD</keyword>
<reference evidence="10 11" key="1">
    <citation type="submission" date="2013-08" db="EMBL/GenBank/DDBJ databases">
        <title>Genome sequencing of Lysobacter.</title>
        <authorList>
            <person name="Zhang S."/>
            <person name="Wang G."/>
        </authorList>
    </citation>
    <scope>NUCLEOTIDE SEQUENCE [LARGE SCALE GENOMIC DNA]</scope>
    <source>
        <strain evidence="10 11">Ko07</strain>
    </source>
</reference>
<evidence type="ECO:0000313" key="10">
    <source>
        <dbReference type="EMBL" id="KGM50796.1"/>
    </source>
</evidence>
<feature type="binding site" description="in other chain" evidence="8">
    <location>
        <begin position="14"/>
        <end position="16"/>
    </location>
    <ligand>
        <name>FMN</name>
        <dbReference type="ChEBI" id="CHEBI:58210"/>
        <note>ligand shared between dimeric partners</note>
    </ligand>
</feature>